<dbReference type="NCBIfam" id="TIGR02684">
    <property type="entry name" value="dnstrm_HI1420"/>
    <property type="match status" value="1"/>
</dbReference>
<evidence type="ECO:0000313" key="1">
    <source>
        <dbReference type="EMBL" id="GAA4031946.1"/>
    </source>
</evidence>
<sequence length="104" mass="10967">MTKASRPHDDAVVELLREDPAFADEYLAAALDEADQEGGRKALLAALRQVAEAQGMAAVAERAGIPRESLYRALSGGGNPTIKTLLAVLHGVGLKLAVHRITPI</sequence>
<dbReference type="InterPro" id="IPR010982">
    <property type="entry name" value="Lambda_DNA-bd_dom_sf"/>
</dbReference>
<proteinExistence type="predicted"/>
<dbReference type="InterPro" id="IPR014057">
    <property type="entry name" value="HI1420"/>
</dbReference>
<dbReference type="Pfam" id="PF21716">
    <property type="entry name" value="dnstrm_HI1420"/>
    <property type="match status" value="1"/>
</dbReference>
<accession>A0ABP7TVL4</accession>
<reference evidence="2" key="1">
    <citation type="journal article" date="2019" name="Int. J. Syst. Evol. Microbiol.">
        <title>The Global Catalogue of Microorganisms (GCM) 10K type strain sequencing project: providing services to taxonomists for standard genome sequencing and annotation.</title>
        <authorList>
            <consortium name="The Broad Institute Genomics Platform"/>
            <consortium name="The Broad Institute Genome Sequencing Center for Infectious Disease"/>
            <person name="Wu L."/>
            <person name="Ma J."/>
        </authorList>
    </citation>
    <scope>NUCLEOTIDE SEQUENCE [LARGE SCALE GENOMIC DNA]</scope>
    <source>
        <strain evidence="2">JCM 16673</strain>
    </source>
</reference>
<dbReference type="InterPro" id="IPR001387">
    <property type="entry name" value="Cro/C1-type_HTH"/>
</dbReference>
<gene>
    <name evidence="1" type="ORF">GCM10022212_33420</name>
</gene>
<comment type="caution">
    <text evidence="1">The sequence shown here is derived from an EMBL/GenBank/DDBJ whole genome shotgun (WGS) entry which is preliminary data.</text>
</comment>
<protein>
    <submittedName>
        <fullName evidence="1">Addiction module antidote protein</fullName>
    </submittedName>
</protein>
<keyword evidence="2" id="KW-1185">Reference proteome</keyword>
<dbReference type="RefSeq" id="WP_344765051.1">
    <property type="nucleotide sequence ID" value="NZ_BAAAZE010000014.1"/>
</dbReference>
<dbReference type="PANTHER" id="PTHR40275">
    <property type="entry name" value="SSL7038 PROTEIN"/>
    <property type="match status" value="1"/>
</dbReference>
<dbReference type="CDD" id="cd00093">
    <property type="entry name" value="HTH_XRE"/>
    <property type="match status" value="1"/>
</dbReference>
<organism evidence="1 2">
    <name type="scientific">Actimicrobium antarcticum</name>
    <dbReference type="NCBI Taxonomy" id="1051899"/>
    <lineage>
        <taxon>Bacteria</taxon>
        <taxon>Pseudomonadati</taxon>
        <taxon>Pseudomonadota</taxon>
        <taxon>Betaproteobacteria</taxon>
        <taxon>Burkholderiales</taxon>
        <taxon>Oxalobacteraceae</taxon>
        <taxon>Actimicrobium</taxon>
    </lineage>
</organism>
<evidence type="ECO:0000313" key="2">
    <source>
        <dbReference type="Proteomes" id="UP001501353"/>
    </source>
</evidence>
<dbReference type="PANTHER" id="PTHR40275:SF1">
    <property type="entry name" value="SSL7038 PROTEIN"/>
    <property type="match status" value="1"/>
</dbReference>
<dbReference type="Gene3D" id="1.10.260.40">
    <property type="entry name" value="lambda repressor-like DNA-binding domains"/>
    <property type="match status" value="1"/>
</dbReference>
<dbReference type="SUPFAM" id="SSF47413">
    <property type="entry name" value="lambda repressor-like DNA-binding domains"/>
    <property type="match status" value="1"/>
</dbReference>
<dbReference type="Proteomes" id="UP001501353">
    <property type="component" value="Unassembled WGS sequence"/>
</dbReference>
<dbReference type="EMBL" id="BAAAZE010000014">
    <property type="protein sequence ID" value="GAA4031946.1"/>
    <property type="molecule type" value="Genomic_DNA"/>
</dbReference>
<name>A0ABP7TVL4_9BURK</name>